<dbReference type="GO" id="GO:0051082">
    <property type="term" value="F:unfolded protein binding"/>
    <property type="evidence" value="ECO:0007669"/>
    <property type="project" value="InterPro"/>
</dbReference>
<dbReference type="AlphaFoldDB" id="A0A520LPU5"/>
<dbReference type="PRINTS" id="PR00301">
    <property type="entry name" value="HEATSHOCK70"/>
</dbReference>
<dbReference type="GO" id="GO:0140662">
    <property type="term" value="F:ATP-dependent protein folding chaperone"/>
    <property type="evidence" value="ECO:0007669"/>
    <property type="project" value="InterPro"/>
</dbReference>
<dbReference type="Gene3D" id="1.20.1270.10">
    <property type="match status" value="1"/>
</dbReference>
<dbReference type="NCBIfam" id="TIGR01991">
    <property type="entry name" value="HscA"/>
    <property type="match status" value="1"/>
</dbReference>
<protein>
    <recommendedName>
        <fullName evidence="5">Chaperone protein HscA homolog</fullName>
    </recommendedName>
</protein>
<reference evidence="7 8" key="1">
    <citation type="submission" date="2019-02" db="EMBL/GenBank/DDBJ databases">
        <title>Prokaryotic population dynamics and viral predation in marine succession experiment using metagenomics: the confinement effect.</title>
        <authorList>
            <person name="Haro-Moreno J.M."/>
            <person name="Rodriguez-Valera F."/>
            <person name="Lopez-Perez M."/>
        </authorList>
    </citation>
    <scope>NUCLEOTIDE SEQUENCE [LARGE SCALE GENOMIC DNA]</scope>
    <source>
        <strain evidence="7">MED-G169</strain>
    </source>
</reference>
<dbReference type="Gene3D" id="2.60.34.10">
    <property type="entry name" value="Substrate Binding Domain Of DNAk, Chain A, domain 1"/>
    <property type="match status" value="1"/>
</dbReference>
<evidence type="ECO:0000256" key="4">
    <source>
        <dbReference type="ARBA" id="ARBA00023186"/>
    </source>
</evidence>
<evidence type="ECO:0000256" key="2">
    <source>
        <dbReference type="ARBA" id="ARBA00022741"/>
    </source>
</evidence>
<dbReference type="FunFam" id="2.60.34.10:FF:000005">
    <property type="entry name" value="Chaperone protein HscA homolog"/>
    <property type="match status" value="1"/>
</dbReference>
<dbReference type="SUPFAM" id="SSF100920">
    <property type="entry name" value="Heat shock protein 70kD (HSP70), peptide-binding domain"/>
    <property type="match status" value="1"/>
</dbReference>
<sequence>MALMQISEPGSRVSNTNQKKRAIGIDLGTTNSLVGFRAENETIIINDEFGNVLVPSIVHFPLEGKYLVGKSAEIFRESDPKNTVASVKRLLGRGAEDVVEQPLSYPYELDLSDERFLKIRTRRGSFSPVEISSEILKHLQNKAQSFLEEQVDGVVITVPAYFDEAQRQATKDSATLAGMNVLRLLNEPTAAAIAYGLDNNEEETIAVYDLGGGTFDISILRIVKGVFEVLATGGDASLGGDDFDFAIADWISESLSLKIGKNTNLQASLLSTARIAKEKLSNPSNHDDVNIEFMSKTLTLTREKFSKLTELLVRRTIKACRRTVRDAGIGFEEIDNVLLVGGSSRNFNVRKEVKKLFGIDPKYDLDPDKVVALGAALQADVLIGNKGANDSLLLDVIPLSLGLETMGGLVEKIIPRNATIPISKSQEFTTFKDGQTAMKLHILQGERELVSDCRSLAHFELRGIPPMVAGSAKISVSFRVDADGLLGVEAQELSSGQKTSISIKPSFGLTEEEITRMLRDSFEKAEIDHEQRLLTESQVEADRLIHDIQGALEQDGENVLDEQEIKMLQLNIKDLKNVREQSADRNLLVNLTEKLMKSSETFAERRMNFSIKKALSGKSLDEVET</sequence>
<proteinExistence type="inferred from homology"/>
<dbReference type="NCBIfam" id="NF003520">
    <property type="entry name" value="PRK05183.1"/>
    <property type="match status" value="1"/>
</dbReference>
<dbReference type="PROSITE" id="PS00329">
    <property type="entry name" value="HSP70_2"/>
    <property type="match status" value="1"/>
</dbReference>
<comment type="similarity">
    <text evidence="1 5 6">Belongs to the heat shock protein 70 family.</text>
</comment>
<dbReference type="SUPFAM" id="SSF53067">
    <property type="entry name" value="Actin-like ATPase domain"/>
    <property type="match status" value="2"/>
</dbReference>
<dbReference type="Proteomes" id="UP000318148">
    <property type="component" value="Unassembled WGS sequence"/>
</dbReference>
<organism evidence="7 8">
    <name type="scientific">SAR92 clade bacterium</name>
    <dbReference type="NCBI Taxonomy" id="2315479"/>
    <lineage>
        <taxon>Bacteria</taxon>
        <taxon>Pseudomonadati</taxon>
        <taxon>Pseudomonadota</taxon>
        <taxon>Gammaproteobacteria</taxon>
        <taxon>Cellvibrionales</taxon>
        <taxon>Porticoccaceae</taxon>
        <taxon>SAR92 clade</taxon>
    </lineage>
</organism>
<evidence type="ECO:0000256" key="5">
    <source>
        <dbReference type="HAMAP-Rule" id="MF_00679"/>
    </source>
</evidence>
<dbReference type="Pfam" id="PF00012">
    <property type="entry name" value="HSP70"/>
    <property type="match status" value="1"/>
</dbReference>
<dbReference type="InterPro" id="IPR013126">
    <property type="entry name" value="Hsp_70_fam"/>
</dbReference>
<dbReference type="Gene3D" id="3.90.640.10">
    <property type="entry name" value="Actin, Chain A, domain 4"/>
    <property type="match status" value="1"/>
</dbReference>
<comment type="function">
    <text evidence="5">Chaperone involved in the maturation of iron-sulfur cluster-containing proteins. Has a low intrinsic ATPase activity which is markedly stimulated by HscB.</text>
</comment>
<dbReference type="GO" id="GO:0016226">
    <property type="term" value="P:iron-sulfur cluster assembly"/>
    <property type="evidence" value="ECO:0007669"/>
    <property type="project" value="InterPro"/>
</dbReference>
<dbReference type="SUPFAM" id="SSF100934">
    <property type="entry name" value="Heat shock protein 70kD (HSP70), C-terminal subdomain"/>
    <property type="match status" value="1"/>
</dbReference>
<dbReference type="Gene3D" id="3.30.420.40">
    <property type="match status" value="2"/>
</dbReference>
<gene>
    <name evidence="5 7" type="primary">hscA</name>
    <name evidence="7" type="ORF">EVB02_00425</name>
</gene>
<evidence type="ECO:0000313" key="7">
    <source>
        <dbReference type="EMBL" id="RZO08614.1"/>
    </source>
</evidence>
<dbReference type="HAMAP" id="MF_00679">
    <property type="entry name" value="HscA"/>
    <property type="match status" value="1"/>
</dbReference>
<dbReference type="GO" id="GO:0005524">
    <property type="term" value="F:ATP binding"/>
    <property type="evidence" value="ECO:0007669"/>
    <property type="project" value="UniProtKB-KW"/>
</dbReference>
<dbReference type="InterPro" id="IPR018181">
    <property type="entry name" value="Heat_shock_70_CS"/>
</dbReference>
<evidence type="ECO:0000256" key="1">
    <source>
        <dbReference type="ARBA" id="ARBA00007381"/>
    </source>
</evidence>
<dbReference type="GO" id="GO:0016887">
    <property type="term" value="F:ATP hydrolysis activity"/>
    <property type="evidence" value="ECO:0007669"/>
    <property type="project" value="UniProtKB-UniRule"/>
</dbReference>
<dbReference type="PROSITE" id="PS00297">
    <property type="entry name" value="HSP70_1"/>
    <property type="match status" value="1"/>
</dbReference>
<dbReference type="InterPro" id="IPR010236">
    <property type="entry name" value="ISC_FeS_clus_asmbl_HscA"/>
</dbReference>
<evidence type="ECO:0000256" key="6">
    <source>
        <dbReference type="RuleBase" id="RU003322"/>
    </source>
</evidence>
<evidence type="ECO:0000256" key="3">
    <source>
        <dbReference type="ARBA" id="ARBA00022840"/>
    </source>
</evidence>
<accession>A0A520LPU5</accession>
<dbReference type="InterPro" id="IPR029047">
    <property type="entry name" value="HSP70_peptide-bd_sf"/>
</dbReference>
<dbReference type="InterPro" id="IPR043129">
    <property type="entry name" value="ATPase_NBD"/>
</dbReference>
<name>A0A520LPU5_9GAMM</name>
<dbReference type="EMBL" id="SHBO01000003">
    <property type="protein sequence ID" value="RZO08614.1"/>
    <property type="molecule type" value="Genomic_DNA"/>
</dbReference>
<dbReference type="PANTHER" id="PTHR19375">
    <property type="entry name" value="HEAT SHOCK PROTEIN 70KDA"/>
    <property type="match status" value="1"/>
</dbReference>
<keyword evidence="4 5" id="KW-0143">Chaperone</keyword>
<keyword evidence="2 5" id="KW-0547">Nucleotide-binding</keyword>
<dbReference type="InterPro" id="IPR029048">
    <property type="entry name" value="HSP70_C_sf"/>
</dbReference>
<comment type="caution">
    <text evidence="7">The sequence shown here is derived from an EMBL/GenBank/DDBJ whole genome shotgun (WGS) entry which is preliminary data.</text>
</comment>
<evidence type="ECO:0000313" key="8">
    <source>
        <dbReference type="Proteomes" id="UP000318148"/>
    </source>
</evidence>
<keyword evidence="3 5" id="KW-0067">ATP-binding</keyword>